<dbReference type="RefSeq" id="WP_277358436.1">
    <property type="nucleotide sequence ID" value="NZ_JAROKN010000019.1"/>
</dbReference>
<feature type="compositionally biased region" description="Polar residues" evidence="6">
    <location>
        <begin position="1"/>
        <end position="12"/>
    </location>
</feature>
<dbReference type="InterPro" id="IPR050109">
    <property type="entry name" value="HTH-type_TetR-like_transc_reg"/>
</dbReference>
<gene>
    <name evidence="8" type="ORF">P4U43_09035</name>
</gene>
<dbReference type="PANTHER" id="PTHR30055">
    <property type="entry name" value="HTH-TYPE TRANSCRIPTIONAL REGULATOR RUTR"/>
    <property type="match status" value="1"/>
</dbReference>
<dbReference type="Pfam" id="PF00440">
    <property type="entry name" value="TetR_N"/>
    <property type="match status" value="1"/>
</dbReference>
<keyword evidence="9" id="KW-1185">Reference proteome</keyword>
<dbReference type="InterPro" id="IPR039538">
    <property type="entry name" value="BetI_C"/>
</dbReference>
<feature type="region of interest" description="Disordered" evidence="6">
    <location>
        <begin position="1"/>
        <end position="25"/>
    </location>
</feature>
<proteinExistence type="predicted"/>
<comment type="caution">
    <text evidence="8">The sequence shown here is derived from an EMBL/GenBank/DDBJ whole genome shotgun (WGS) entry which is preliminary data.</text>
</comment>
<protein>
    <submittedName>
        <fullName evidence="8">TetR/AcrR family transcriptional regulator</fullName>
    </submittedName>
</protein>
<keyword evidence="3 5" id="KW-0238">DNA-binding</keyword>
<dbReference type="Gene3D" id="1.10.357.10">
    <property type="entry name" value="Tetracycline Repressor, domain 2"/>
    <property type="match status" value="1"/>
</dbReference>
<evidence type="ECO:0000259" key="7">
    <source>
        <dbReference type="PROSITE" id="PS50977"/>
    </source>
</evidence>
<keyword evidence="4" id="KW-0804">Transcription</keyword>
<evidence type="ECO:0000256" key="1">
    <source>
        <dbReference type="ARBA" id="ARBA00022491"/>
    </source>
</evidence>
<feature type="domain" description="HTH tetR-type" evidence="7">
    <location>
        <begin position="28"/>
        <end position="88"/>
    </location>
</feature>
<evidence type="ECO:0000256" key="2">
    <source>
        <dbReference type="ARBA" id="ARBA00023015"/>
    </source>
</evidence>
<dbReference type="EMBL" id="JAROKN010000019">
    <property type="protein sequence ID" value="MDF9277932.1"/>
    <property type="molecule type" value="Genomic_DNA"/>
</dbReference>
<evidence type="ECO:0000256" key="3">
    <source>
        <dbReference type="ARBA" id="ARBA00023125"/>
    </source>
</evidence>
<evidence type="ECO:0000256" key="5">
    <source>
        <dbReference type="PROSITE-ProRule" id="PRU00335"/>
    </source>
</evidence>
<keyword evidence="2" id="KW-0805">Transcription regulation</keyword>
<evidence type="ECO:0000313" key="8">
    <source>
        <dbReference type="EMBL" id="MDF9277932.1"/>
    </source>
</evidence>
<sequence>MTMQTEDSQTTAPRPKRVRRTGPYKAGDARREAILEAAIEHFSQWGYFNSSMPKIAAEVGLTKAGLIHHFGSKEALLSAVLELRDQRAVSAFFAEDFRNDPLRYFRQVAAQAAFNESQPGLTQMFTILAAESSNEEHPAHEFFRQRYANIIEHTSALLDKMVAAGTLLPGTDVRQVASEMLAVVDGFTIQWALAKPPISLHDTIRNYLDRLAKSITTNGRGLDD</sequence>
<dbReference type="Proteomes" id="UP001220456">
    <property type="component" value="Unassembled WGS sequence"/>
</dbReference>
<reference evidence="8 9" key="1">
    <citation type="journal article" date="2023" name="Int. J. Syst. Evol. Microbiol.">
        <title>Arthrobacter vasquezii sp. nov., isolated from a soil sample from Union Glacier, Antarctica.</title>
        <authorList>
            <person name="Valenzuela-Ibaceta F."/>
            <person name="Carrasco V."/>
            <person name="Lagos-Moraga S."/>
            <person name="Dietz-Vargas C."/>
            <person name="Navarro C.A."/>
            <person name="Perez-Donoso J.M."/>
        </authorList>
    </citation>
    <scope>NUCLEOTIDE SEQUENCE [LARGE SCALE GENOMIC DNA]</scope>
    <source>
        <strain evidence="8 9">EH-1B-1</strain>
    </source>
</reference>
<dbReference type="InterPro" id="IPR001647">
    <property type="entry name" value="HTH_TetR"/>
</dbReference>
<dbReference type="Pfam" id="PF13977">
    <property type="entry name" value="TetR_C_6"/>
    <property type="match status" value="1"/>
</dbReference>
<dbReference type="PANTHER" id="PTHR30055:SF234">
    <property type="entry name" value="HTH-TYPE TRANSCRIPTIONAL REGULATOR BETI"/>
    <property type="match status" value="1"/>
</dbReference>
<keyword evidence="1" id="KW-0678">Repressor</keyword>
<dbReference type="PRINTS" id="PR00455">
    <property type="entry name" value="HTHTETR"/>
</dbReference>
<evidence type="ECO:0000256" key="6">
    <source>
        <dbReference type="SAM" id="MobiDB-lite"/>
    </source>
</evidence>
<dbReference type="PROSITE" id="PS50977">
    <property type="entry name" value="HTH_TETR_2"/>
    <property type="match status" value="1"/>
</dbReference>
<accession>A0ABT6CWQ2</accession>
<dbReference type="SUPFAM" id="SSF48498">
    <property type="entry name" value="Tetracyclin repressor-like, C-terminal domain"/>
    <property type="match status" value="1"/>
</dbReference>
<organism evidence="8 9">
    <name type="scientific">Arthrobacter vasquezii</name>
    <dbReference type="NCBI Taxonomy" id="2977629"/>
    <lineage>
        <taxon>Bacteria</taxon>
        <taxon>Bacillati</taxon>
        <taxon>Actinomycetota</taxon>
        <taxon>Actinomycetes</taxon>
        <taxon>Micrococcales</taxon>
        <taxon>Micrococcaceae</taxon>
        <taxon>Arthrobacter</taxon>
    </lineage>
</organism>
<dbReference type="InterPro" id="IPR009057">
    <property type="entry name" value="Homeodomain-like_sf"/>
</dbReference>
<evidence type="ECO:0000256" key="4">
    <source>
        <dbReference type="ARBA" id="ARBA00023163"/>
    </source>
</evidence>
<dbReference type="InterPro" id="IPR036271">
    <property type="entry name" value="Tet_transcr_reg_TetR-rel_C_sf"/>
</dbReference>
<name>A0ABT6CWQ2_9MICC</name>
<evidence type="ECO:0000313" key="9">
    <source>
        <dbReference type="Proteomes" id="UP001220456"/>
    </source>
</evidence>
<dbReference type="SUPFAM" id="SSF46689">
    <property type="entry name" value="Homeodomain-like"/>
    <property type="match status" value="1"/>
</dbReference>
<feature type="DNA-binding region" description="H-T-H motif" evidence="5">
    <location>
        <begin position="51"/>
        <end position="70"/>
    </location>
</feature>